<dbReference type="Proteomes" id="UP000054845">
    <property type="component" value="Unassembled WGS sequence"/>
</dbReference>
<dbReference type="EMBL" id="CCYA01000276">
    <property type="protein sequence ID" value="CEH18706.1"/>
    <property type="molecule type" value="Genomic_DNA"/>
</dbReference>
<evidence type="ECO:0000256" key="1">
    <source>
        <dbReference type="SAM" id="MobiDB-lite"/>
    </source>
</evidence>
<proteinExistence type="predicted"/>
<feature type="compositionally biased region" description="Basic and acidic residues" evidence="1">
    <location>
        <begin position="1"/>
        <end position="13"/>
    </location>
</feature>
<protein>
    <submittedName>
        <fullName evidence="2">Uncharacterized protein</fullName>
    </submittedName>
</protein>
<sequence length="64" mass="7260">MIVVTDAEKRMQHSPDGPIGFRNMDRARPQDERMSVGSRTSGRSVLCRRHAIVNDWNAPRRGAI</sequence>
<evidence type="ECO:0000313" key="3">
    <source>
        <dbReference type="Proteomes" id="UP000054845"/>
    </source>
</evidence>
<feature type="compositionally biased region" description="Basic and acidic residues" evidence="1">
    <location>
        <begin position="23"/>
        <end position="34"/>
    </location>
</feature>
<name>A0A0N7LB88_9BASI</name>
<dbReference type="AlphaFoldDB" id="A0A0N7LB88"/>
<organism evidence="2 3">
    <name type="scientific">Ceraceosorus bombacis</name>
    <dbReference type="NCBI Taxonomy" id="401625"/>
    <lineage>
        <taxon>Eukaryota</taxon>
        <taxon>Fungi</taxon>
        <taxon>Dikarya</taxon>
        <taxon>Basidiomycota</taxon>
        <taxon>Ustilaginomycotina</taxon>
        <taxon>Exobasidiomycetes</taxon>
        <taxon>Ceraceosorales</taxon>
        <taxon>Ceraceosoraceae</taxon>
        <taxon>Ceraceosorus</taxon>
    </lineage>
</organism>
<feature type="region of interest" description="Disordered" evidence="1">
    <location>
        <begin position="1"/>
        <end position="43"/>
    </location>
</feature>
<reference evidence="2 3" key="1">
    <citation type="submission" date="2014-09" db="EMBL/GenBank/DDBJ databases">
        <authorList>
            <person name="Magalhaes I.L.F."/>
            <person name="Oliveira U."/>
            <person name="Santos F.R."/>
            <person name="Vidigal T.H.D.A."/>
            <person name="Brescovit A.D."/>
            <person name="Santos A.J."/>
        </authorList>
    </citation>
    <scope>NUCLEOTIDE SEQUENCE [LARGE SCALE GENOMIC DNA]</scope>
</reference>
<keyword evidence="3" id="KW-1185">Reference proteome</keyword>
<evidence type="ECO:0000313" key="2">
    <source>
        <dbReference type="EMBL" id="CEH18706.1"/>
    </source>
</evidence>
<accession>A0A0N7LB88</accession>